<dbReference type="OrthoDB" id="2628610at2759"/>
<name>A0A5M3MU47_CONPW</name>
<keyword evidence="2" id="KW-1185">Reference proteome</keyword>
<accession>A0A5M3MU47</accession>
<evidence type="ECO:0000313" key="2">
    <source>
        <dbReference type="Proteomes" id="UP000053558"/>
    </source>
</evidence>
<dbReference type="EMBL" id="JH711576">
    <property type="protein sequence ID" value="EIW82636.1"/>
    <property type="molecule type" value="Genomic_DNA"/>
</dbReference>
<dbReference type="RefSeq" id="XP_007766291.1">
    <property type="nucleotide sequence ID" value="XM_007768101.1"/>
</dbReference>
<proteinExistence type="predicted"/>
<evidence type="ECO:0000313" key="1">
    <source>
        <dbReference type="EMBL" id="EIW82636.1"/>
    </source>
</evidence>
<reference evidence="2" key="1">
    <citation type="journal article" date="2012" name="Science">
        <title>The Paleozoic origin of enzymatic lignin decomposition reconstructed from 31 fungal genomes.</title>
        <authorList>
            <person name="Floudas D."/>
            <person name="Binder M."/>
            <person name="Riley R."/>
            <person name="Barry K."/>
            <person name="Blanchette R.A."/>
            <person name="Henrissat B."/>
            <person name="Martinez A.T."/>
            <person name="Otillar R."/>
            <person name="Spatafora J.W."/>
            <person name="Yadav J.S."/>
            <person name="Aerts A."/>
            <person name="Benoit I."/>
            <person name="Boyd A."/>
            <person name="Carlson A."/>
            <person name="Copeland A."/>
            <person name="Coutinho P.M."/>
            <person name="de Vries R.P."/>
            <person name="Ferreira P."/>
            <person name="Findley K."/>
            <person name="Foster B."/>
            <person name="Gaskell J."/>
            <person name="Glotzer D."/>
            <person name="Gorecki P."/>
            <person name="Heitman J."/>
            <person name="Hesse C."/>
            <person name="Hori C."/>
            <person name="Igarashi K."/>
            <person name="Jurgens J.A."/>
            <person name="Kallen N."/>
            <person name="Kersten P."/>
            <person name="Kohler A."/>
            <person name="Kuees U."/>
            <person name="Kumar T.K.A."/>
            <person name="Kuo A."/>
            <person name="LaButti K."/>
            <person name="Larrondo L.F."/>
            <person name="Lindquist E."/>
            <person name="Ling A."/>
            <person name="Lombard V."/>
            <person name="Lucas S."/>
            <person name="Lundell T."/>
            <person name="Martin R."/>
            <person name="McLaughlin D.J."/>
            <person name="Morgenstern I."/>
            <person name="Morin E."/>
            <person name="Murat C."/>
            <person name="Nagy L.G."/>
            <person name="Nolan M."/>
            <person name="Ohm R.A."/>
            <person name="Patyshakuliyeva A."/>
            <person name="Rokas A."/>
            <person name="Ruiz-Duenas F.J."/>
            <person name="Sabat G."/>
            <person name="Salamov A."/>
            <person name="Samejima M."/>
            <person name="Schmutz J."/>
            <person name="Slot J.C."/>
            <person name="St John F."/>
            <person name="Stenlid J."/>
            <person name="Sun H."/>
            <person name="Sun S."/>
            <person name="Syed K."/>
            <person name="Tsang A."/>
            <person name="Wiebenga A."/>
            <person name="Young D."/>
            <person name="Pisabarro A."/>
            <person name="Eastwood D.C."/>
            <person name="Martin F."/>
            <person name="Cullen D."/>
            <person name="Grigoriev I.V."/>
            <person name="Hibbett D.S."/>
        </authorList>
    </citation>
    <scope>NUCLEOTIDE SEQUENCE [LARGE SCALE GENOMIC DNA]</scope>
    <source>
        <strain evidence="2">RWD-64-598 SS2</strain>
    </source>
</reference>
<protein>
    <submittedName>
        <fullName evidence="1">Uncharacterized protein</fullName>
    </submittedName>
</protein>
<dbReference type="KEGG" id="cput:CONPUDRAFT_42793"/>
<organism evidence="1 2">
    <name type="scientific">Coniophora puteana (strain RWD-64-598)</name>
    <name type="common">Brown rot fungus</name>
    <dbReference type="NCBI Taxonomy" id="741705"/>
    <lineage>
        <taxon>Eukaryota</taxon>
        <taxon>Fungi</taxon>
        <taxon>Dikarya</taxon>
        <taxon>Basidiomycota</taxon>
        <taxon>Agaricomycotina</taxon>
        <taxon>Agaricomycetes</taxon>
        <taxon>Agaricomycetidae</taxon>
        <taxon>Boletales</taxon>
        <taxon>Coniophorineae</taxon>
        <taxon>Coniophoraceae</taxon>
        <taxon>Coniophora</taxon>
    </lineage>
</organism>
<dbReference type="Proteomes" id="UP000053558">
    <property type="component" value="Unassembled WGS sequence"/>
</dbReference>
<feature type="non-terminal residue" evidence="1">
    <location>
        <position position="182"/>
    </location>
</feature>
<feature type="non-terminal residue" evidence="1">
    <location>
        <position position="1"/>
    </location>
</feature>
<gene>
    <name evidence="1" type="ORF">CONPUDRAFT_42793</name>
</gene>
<comment type="caution">
    <text evidence="1">The sequence shown here is derived from an EMBL/GenBank/DDBJ whole genome shotgun (WGS) entry which is preliminary data.</text>
</comment>
<dbReference type="AlphaFoldDB" id="A0A5M3MU47"/>
<sequence>KRGNSLMIDGLHIAQRPRWHKNTNTIIGLCREHTKGLDLGMNNMDAVLEIARAVQDDPQTCHYGREATIAVIGPFQRDNYHPFPVLVSPTCKAEKSDEFSAIISMIIAQWDEFGKPFNGPLWCVCTDGDTTFRGALHRVLMDRTVAVGDELYNKLAPLLGLDLHTGVAYIVIGPDPKHIFKR</sequence>
<dbReference type="GeneID" id="19206925"/>